<sequence>MFLSQWVEQVEPVLFIKPYLCLHEGQRKENNNPSDRVIENGVSPDKTLPFVSSRRQQNKRSSPVILCSTSSFRALPLSSSVSLPGLNVSDNYDPPKCLTPIQGLKSNTGNLPLSSVKELGMPSRCFGAKRNVKQLGE</sequence>
<evidence type="ECO:0000313" key="2">
    <source>
        <dbReference type="Proteomes" id="UP000694941"/>
    </source>
</evidence>
<organism evidence="2 3">
    <name type="scientific">Limulus polyphemus</name>
    <name type="common">Atlantic horseshoe crab</name>
    <dbReference type="NCBI Taxonomy" id="6850"/>
    <lineage>
        <taxon>Eukaryota</taxon>
        <taxon>Metazoa</taxon>
        <taxon>Ecdysozoa</taxon>
        <taxon>Arthropoda</taxon>
        <taxon>Chelicerata</taxon>
        <taxon>Merostomata</taxon>
        <taxon>Xiphosura</taxon>
        <taxon>Limulidae</taxon>
        <taxon>Limulus</taxon>
    </lineage>
</organism>
<evidence type="ECO:0000256" key="1">
    <source>
        <dbReference type="SAM" id="MobiDB-lite"/>
    </source>
</evidence>
<name>A0ABM1TII2_LIMPO</name>
<protein>
    <submittedName>
        <fullName evidence="3">Uncharacterized protein LOC111088854</fullName>
    </submittedName>
</protein>
<feature type="region of interest" description="Disordered" evidence="1">
    <location>
        <begin position="27"/>
        <end position="61"/>
    </location>
</feature>
<keyword evidence="2" id="KW-1185">Reference proteome</keyword>
<accession>A0ABM1TII2</accession>
<proteinExistence type="predicted"/>
<dbReference type="Proteomes" id="UP000694941">
    <property type="component" value="Unplaced"/>
</dbReference>
<gene>
    <name evidence="3" type="primary">LOC111088854</name>
</gene>
<evidence type="ECO:0000313" key="3">
    <source>
        <dbReference type="RefSeq" id="XP_022255688.1"/>
    </source>
</evidence>
<reference evidence="3" key="1">
    <citation type="submission" date="2025-08" db="UniProtKB">
        <authorList>
            <consortium name="RefSeq"/>
        </authorList>
    </citation>
    <scope>IDENTIFICATION</scope>
    <source>
        <tissue evidence="3">Muscle</tissue>
    </source>
</reference>
<dbReference type="RefSeq" id="XP_022255688.1">
    <property type="nucleotide sequence ID" value="XM_022399980.1"/>
</dbReference>
<dbReference type="GeneID" id="111088854"/>